<evidence type="ECO:0000259" key="9">
    <source>
        <dbReference type="Pfam" id="PF04413"/>
    </source>
</evidence>
<evidence type="ECO:0000256" key="6">
    <source>
        <dbReference type="ARBA" id="ARBA00031445"/>
    </source>
</evidence>
<evidence type="ECO:0000313" key="11">
    <source>
        <dbReference type="Proteomes" id="UP001235269"/>
    </source>
</evidence>
<dbReference type="Proteomes" id="UP001235269">
    <property type="component" value="Unassembled WGS sequence"/>
</dbReference>
<evidence type="ECO:0000256" key="2">
    <source>
        <dbReference type="ARBA" id="ARBA00004713"/>
    </source>
</evidence>
<keyword evidence="10" id="KW-0328">Glycosyltransferase</keyword>
<evidence type="ECO:0000256" key="5">
    <source>
        <dbReference type="ARBA" id="ARBA00022679"/>
    </source>
</evidence>
<keyword evidence="5 8" id="KW-0808">Transferase</keyword>
<keyword evidence="8" id="KW-1003">Cell membrane</keyword>
<gene>
    <name evidence="10" type="ORF">QO005_001324</name>
</gene>
<comment type="catalytic activity">
    <reaction evidence="7 8">
        <text>lipid IVA (E. coli) + CMP-3-deoxy-beta-D-manno-octulosonate = alpha-Kdo-(2-&gt;6)-lipid IVA (E. coli) + CMP + H(+)</text>
        <dbReference type="Rhea" id="RHEA:28066"/>
        <dbReference type="ChEBI" id="CHEBI:15378"/>
        <dbReference type="ChEBI" id="CHEBI:58603"/>
        <dbReference type="ChEBI" id="CHEBI:60364"/>
        <dbReference type="ChEBI" id="CHEBI:60377"/>
        <dbReference type="ChEBI" id="CHEBI:85987"/>
        <dbReference type="EC" id="2.4.99.12"/>
    </reaction>
</comment>
<evidence type="ECO:0000313" key="10">
    <source>
        <dbReference type="EMBL" id="MDQ0454994.1"/>
    </source>
</evidence>
<protein>
    <recommendedName>
        <fullName evidence="4 8">3-deoxy-D-manno-octulosonic acid transferase</fullName>
        <shortName evidence="8">Kdo transferase</shortName>
        <ecNumber evidence="3 8">2.4.99.12</ecNumber>
    </recommendedName>
    <alternativeName>
        <fullName evidence="6 8">Lipid IV(A) 3-deoxy-D-manno-octulosonic acid transferase</fullName>
    </alternativeName>
</protein>
<organism evidence="10 11">
    <name type="scientific">Rhizobium paknamense</name>
    <dbReference type="NCBI Taxonomy" id="1206817"/>
    <lineage>
        <taxon>Bacteria</taxon>
        <taxon>Pseudomonadati</taxon>
        <taxon>Pseudomonadota</taxon>
        <taxon>Alphaproteobacteria</taxon>
        <taxon>Hyphomicrobiales</taxon>
        <taxon>Rhizobiaceae</taxon>
        <taxon>Rhizobium/Agrobacterium group</taxon>
        <taxon>Rhizobium</taxon>
    </lineage>
</organism>
<comment type="function">
    <text evidence="1 8">Involved in lipopolysaccharide (LPS) biosynthesis. Catalyzes the transfer of 3-deoxy-D-manno-octulosonate (Kdo) residue(s) from CMP-Kdo to lipid IV(A), the tetraacyldisaccharide-1,4'-bisphosphate precursor of lipid A.</text>
</comment>
<keyword evidence="11" id="KW-1185">Reference proteome</keyword>
<sequence>MTALARIGLAAYRWAGLIGYPLAGVALRARAARGKEDPSRRLERVGYAAAARPHGPLVWLHAASVGEMMAVSALMRELNRADIRVLLTTGTVTSADIAGKRLQNEVIHQFAPVDLCPAVRRFLDYWQPDVAISVESEIWPTTLMELHNRQIPQILVNARLSDRSYARWMRHPALAQALFSKLALVVAQSDMDGERFRDLGAWPVTVSGNIKVDTDAPPCDPAVLTAYERQIGHRKTWAAISTADSEEKIAAMVHRALKASMGQLSIVVPRHPERCDEIEAMMTAQGLTVARRSRNDAITPETDILLGDSIGEMGLYLRLTEIAFVGRSLYQGGGGGNPMEPAVLGCAVLSGPHVENFRESYQRLVRSGGARMVRDAEMLAKGVHFLMNNHLARHKMADAGMETVQQMRGALTATLKALEPYTNPLTVKARLEPRAAAGE</sequence>
<dbReference type="Pfam" id="PF04413">
    <property type="entry name" value="Glycos_transf_N"/>
    <property type="match status" value="1"/>
</dbReference>
<evidence type="ECO:0000256" key="1">
    <source>
        <dbReference type="ARBA" id="ARBA00003394"/>
    </source>
</evidence>
<comment type="caution">
    <text evidence="10">The sequence shown here is derived from an EMBL/GenBank/DDBJ whole genome shotgun (WGS) entry which is preliminary data.</text>
</comment>
<dbReference type="RefSeq" id="WP_307157198.1">
    <property type="nucleotide sequence ID" value="NZ_JAUSWH010000003.1"/>
</dbReference>
<accession>A0ABU0I9S8</accession>
<evidence type="ECO:0000256" key="4">
    <source>
        <dbReference type="ARBA" id="ARBA00019077"/>
    </source>
</evidence>
<comment type="subcellular location">
    <subcellularLocation>
        <location evidence="8">Cell membrane</location>
    </subcellularLocation>
</comment>
<dbReference type="PANTHER" id="PTHR42755:SF1">
    <property type="entry name" value="3-DEOXY-D-MANNO-OCTULOSONIC ACID TRANSFERASE, MITOCHONDRIAL-RELATED"/>
    <property type="match status" value="1"/>
</dbReference>
<dbReference type="EMBL" id="JAUSWH010000003">
    <property type="protein sequence ID" value="MDQ0454994.1"/>
    <property type="molecule type" value="Genomic_DNA"/>
</dbReference>
<reference evidence="10 11" key="1">
    <citation type="submission" date="2023-07" db="EMBL/GenBank/DDBJ databases">
        <title>Genomic Encyclopedia of Type Strains, Phase IV (KMG-IV): sequencing the most valuable type-strain genomes for metagenomic binning, comparative biology and taxonomic classification.</title>
        <authorList>
            <person name="Goeker M."/>
        </authorList>
    </citation>
    <scope>NUCLEOTIDE SEQUENCE [LARGE SCALE GENOMIC DNA]</scope>
    <source>
        <strain evidence="10 11">DSM 100301</strain>
    </source>
</reference>
<evidence type="ECO:0000256" key="3">
    <source>
        <dbReference type="ARBA" id="ARBA00012621"/>
    </source>
</evidence>
<dbReference type="InterPro" id="IPR039901">
    <property type="entry name" value="Kdotransferase"/>
</dbReference>
<evidence type="ECO:0000256" key="7">
    <source>
        <dbReference type="ARBA" id="ARBA00049183"/>
    </source>
</evidence>
<keyword evidence="8" id="KW-0472">Membrane</keyword>
<dbReference type="InterPro" id="IPR038107">
    <property type="entry name" value="Glycos_transf_N_sf"/>
</dbReference>
<name>A0ABU0I9S8_9HYPH</name>
<dbReference type="PANTHER" id="PTHR42755">
    <property type="entry name" value="3-DEOXY-MANNO-OCTULOSONATE CYTIDYLYLTRANSFERASE"/>
    <property type="match status" value="1"/>
</dbReference>
<dbReference type="EC" id="2.4.99.12" evidence="3 8"/>
<comment type="similarity">
    <text evidence="8">Belongs to the glycosyltransferase group 1 family.</text>
</comment>
<comment type="pathway">
    <text evidence="2 8">Bacterial outer membrane biogenesis; LPS core biosynthesis.</text>
</comment>
<keyword evidence="8" id="KW-0448">Lipopolysaccharide biosynthesis</keyword>
<feature type="domain" description="3-deoxy-D-manno-octulosonic-acid transferase N-terminal" evidence="9">
    <location>
        <begin position="42"/>
        <end position="213"/>
    </location>
</feature>
<dbReference type="NCBIfam" id="NF004387">
    <property type="entry name" value="PRK05749.1-3"/>
    <property type="match status" value="1"/>
</dbReference>
<dbReference type="Gene3D" id="3.40.50.11720">
    <property type="entry name" value="3-Deoxy-D-manno-octulosonic-acid transferase, N-terminal domain"/>
    <property type="match status" value="1"/>
</dbReference>
<evidence type="ECO:0000256" key="8">
    <source>
        <dbReference type="RuleBase" id="RU365103"/>
    </source>
</evidence>
<dbReference type="GO" id="GO:0043842">
    <property type="term" value="F:Kdo transferase activity"/>
    <property type="evidence" value="ECO:0007669"/>
    <property type="project" value="UniProtKB-EC"/>
</dbReference>
<dbReference type="InterPro" id="IPR007507">
    <property type="entry name" value="Glycos_transf_N"/>
</dbReference>
<proteinExistence type="inferred from homology"/>
<dbReference type="Gene3D" id="3.40.50.2000">
    <property type="entry name" value="Glycogen Phosphorylase B"/>
    <property type="match status" value="1"/>
</dbReference>